<dbReference type="Pfam" id="PF02633">
    <property type="entry name" value="Creatininase"/>
    <property type="match status" value="1"/>
</dbReference>
<organism evidence="6 7">
    <name type="scientific">Arthrobacter ramosus</name>
    <dbReference type="NCBI Taxonomy" id="1672"/>
    <lineage>
        <taxon>Bacteria</taxon>
        <taxon>Bacillati</taxon>
        <taxon>Actinomycetota</taxon>
        <taxon>Actinomycetes</taxon>
        <taxon>Micrococcales</taxon>
        <taxon>Micrococcaceae</taxon>
        <taxon>Arthrobacter</taxon>
    </lineage>
</organism>
<comment type="similarity">
    <text evidence="5">Belongs to the creatininase superfamily.</text>
</comment>
<accession>A0ABV5XT82</accession>
<evidence type="ECO:0000313" key="6">
    <source>
        <dbReference type="EMBL" id="MFB9817949.1"/>
    </source>
</evidence>
<keyword evidence="2" id="KW-0479">Metal-binding</keyword>
<dbReference type="Gene3D" id="3.40.50.10310">
    <property type="entry name" value="Creatininase"/>
    <property type="match status" value="1"/>
</dbReference>
<comment type="caution">
    <text evidence="6">The sequence shown here is derived from an EMBL/GenBank/DDBJ whole genome shotgun (WGS) entry which is preliminary data.</text>
</comment>
<dbReference type="RefSeq" id="WP_234753507.1">
    <property type="nucleotide sequence ID" value="NZ_BAAAWN010000001.1"/>
</dbReference>
<evidence type="ECO:0000256" key="2">
    <source>
        <dbReference type="ARBA" id="ARBA00022723"/>
    </source>
</evidence>
<evidence type="ECO:0000256" key="3">
    <source>
        <dbReference type="ARBA" id="ARBA00022801"/>
    </source>
</evidence>
<keyword evidence="3" id="KW-0378">Hydrolase</keyword>
<proteinExistence type="inferred from homology"/>
<sequence length="257" mass="26810">MTITTPPDLLAHWTREDANSHAAHTVVVLPVGAFEQHGPHLPLATDTILVEEVTRRAAALVPGTVVGPSFSIGSSDHHLPYGGTASLSTNTLIDALTDAVESLLTSGFASVFLLNGHGGNVEIIRLVARDVGIRRKAFAGSGSYFQLAADRLKAAGAGEIGLVPGHAGAFETSMMLAIRPELVRLSSVPHRELPTAGWAGPTAYHLATPAPFRAPDGFSDSPDEGTAERGAEFLSICVDVAREALADFAAVVIRPEG</sequence>
<keyword evidence="4" id="KW-0862">Zinc</keyword>
<evidence type="ECO:0000313" key="7">
    <source>
        <dbReference type="Proteomes" id="UP001589702"/>
    </source>
</evidence>
<evidence type="ECO:0000256" key="5">
    <source>
        <dbReference type="ARBA" id="ARBA00024029"/>
    </source>
</evidence>
<evidence type="ECO:0000256" key="1">
    <source>
        <dbReference type="ARBA" id="ARBA00001947"/>
    </source>
</evidence>
<protein>
    <submittedName>
        <fullName evidence="6">Creatininase family protein</fullName>
    </submittedName>
</protein>
<keyword evidence="7" id="KW-1185">Reference proteome</keyword>
<dbReference type="EMBL" id="JBHMBC010000002">
    <property type="protein sequence ID" value="MFB9817949.1"/>
    <property type="molecule type" value="Genomic_DNA"/>
</dbReference>
<dbReference type="PANTHER" id="PTHR35005">
    <property type="entry name" value="3-DEHYDRO-SCYLLO-INOSOSE HYDROLASE"/>
    <property type="match status" value="1"/>
</dbReference>
<dbReference type="SUPFAM" id="SSF102215">
    <property type="entry name" value="Creatininase"/>
    <property type="match status" value="1"/>
</dbReference>
<reference evidence="6 7" key="1">
    <citation type="submission" date="2024-09" db="EMBL/GenBank/DDBJ databases">
        <authorList>
            <person name="Sun Q."/>
            <person name="Mori K."/>
        </authorList>
    </citation>
    <scope>NUCLEOTIDE SEQUENCE [LARGE SCALE GENOMIC DNA]</scope>
    <source>
        <strain evidence="6 7">JCM 1334</strain>
    </source>
</reference>
<comment type="cofactor">
    <cofactor evidence="1">
        <name>Zn(2+)</name>
        <dbReference type="ChEBI" id="CHEBI:29105"/>
    </cofactor>
</comment>
<evidence type="ECO:0000256" key="4">
    <source>
        <dbReference type="ARBA" id="ARBA00022833"/>
    </source>
</evidence>
<gene>
    <name evidence="6" type="ORF">ACFFP1_00365</name>
</gene>
<dbReference type="InterPro" id="IPR003785">
    <property type="entry name" value="Creatininase/forma_Hydrolase"/>
</dbReference>
<dbReference type="Proteomes" id="UP001589702">
    <property type="component" value="Unassembled WGS sequence"/>
</dbReference>
<dbReference type="PANTHER" id="PTHR35005:SF1">
    <property type="entry name" value="2-AMINO-5-FORMYLAMINO-6-RIBOSYLAMINOPYRIMIDIN-4(3H)-ONE 5'-MONOPHOSPHATE DEFORMYLASE"/>
    <property type="match status" value="1"/>
</dbReference>
<name>A0ABV5XT82_ARTRM</name>
<dbReference type="InterPro" id="IPR024087">
    <property type="entry name" value="Creatininase-like_sf"/>
</dbReference>